<keyword evidence="3" id="KW-1185">Reference proteome</keyword>
<dbReference type="OrthoDB" id="1117670at2"/>
<evidence type="ECO:0000256" key="1">
    <source>
        <dbReference type="SAM" id="SignalP"/>
    </source>
</evidence>
<accession>A0A3D8YA83</accession>
<dbReference type="Pfam" id="PF14054">
    <property type="entry name" value="DUF4249"/>
    <property type="match status" value="1"/>
</dbReference>
<dbReference type="PROSITE" id="PS51257">
    <property type="entry name" value="PROKAR_LIPOPROTEIN"/>
    <property type="match status" value="1"/>
</dbReference>
<proteinExistence type="predicted"/>
<dbReference type="EMBL" id="QNUL01000019">
    <property type="protein sequence ID" value="REA58675.1"/>
    <property type="molecule type" value="Genomic_DNA"/>
</dbReference>
<organism evidence="2 3">
    <name type="scientific">Dyadobacter luteus</name>
    <dbReference type="NCBI Taxonomy" id="2259619"/>
    <lineage>
        <taxon>Bacteria</taxon>
        <taxon>Pseudomonadati</taxon>
        <taxon>Bacteroidota</taxon>
        <taxon>Cytophagia</taxon>
        <taxon>Cytophagales</taxon>
        <taxon>Spirosomataceae</taxon>
        <taxon>Dyadobacter</taxon>
    </lineage>
</organism>
<dbReference type="AlphaFoldDB" id="A0A3D8YA83"/>
<dbReference type="Proteomes" id="UP000256373">
    <property type="component" value="Unassembled WGS sequence"/>
</dbReference>
<feature type="signal peptide" evidence="1">
    <location>
        <begin position="1"/>
        <end position="24"/>
    </location>
</feature>
<evidence type="ECO:0000313" key="2">
    <source>
        <dbReference type="EMBL" id="REA58675.1"/>
    </source>
</evidence>
<evidence type="ECO:0000313" key="3">
    <source>
        <dbReference type="Proteomes" id="UP000256373"/>
    </source>
</evidence>
<comment type="caution">
    <text evidence="2">The sequence shown here is derived from an EMBL/GenBank/DDBJ whole genome shotgun (WGS) entry which is preliminary data.</text>
</comment>
<name>A0A3D8YA83_9BACT</name>
<sequence length="311" mass="33462">MKKQNHIYIIKHAVLSVFSLFLLAGLTSCEDVIDLNTATGPTQLVVDGWINNQPGNQKIKLTWSANYFDNSAPKPVQGAEVTVTDNLGNVFVFEDLANDGNYIWKGTGTDTLGKVGRTYALSIKNGEDVYTASSEIKRVPKVDSVVYQKETLPFNPDKGPKEGYIASFYARDLPGEGDRYWIKPVVSGKIAISKASDLTVAYDAGPSAGAPSDGLIFILPLRQAITRDSLYLAGASVGVELHSITPEAFEFIKQVAEQGSNGGLFATPVANVKSNVTNTNPNGIRPLGFFGATAVSRMETTIDPAKARPED</sequence>
<gene>
    <name evidence="2" type="ORF">DSL64_20140</name>
</gene>
<protein>
    <submittedName>
        <fullName evidence="2">DUF4249 domain-containing protein</fullName>
    </submittedName>
</protein>
<reference evidence="2 3" key="1">
    <citation type="submission" date="2018-07" db="EMBL/GenBank/DDBJ databases">
        <title>Dyadobacter roseus sp. nov., isolated from rose rhizosphere soil.</title>
        <authorList>
            <person name="Chen L."/>
        </authorList>
    </citation>
    <scope>NUCLEOTIDE SEQUENCE [LARGE SCALE GENOMIC DNA]</scope>
    <source>
        <strain evidence="2 3">RS19</strain>
    </source>
</reference>
<dbReference type="RefSeq" id="WP_115832733.1">
    <property type="nucleotide sequence ID" value="NZ_QNUL01000019.1"/>
</dbReference>
<keyword evidence="1" id="KW-0732">Signal</keyword>
<feature type="chain" id="PRO_5017664963" evidence="1">
    <location>
        <begin position="25"/>
        <end position="311"/>
    </location>
</feature>
<dbReference type="InterPro" id="IPR025345">
    <property type="entry name" value="DUF4249"/>
</dbReference>